<evidence type="ECO:0000259" key="2">
    <source>
        <dbReference type="Pfam" id="PF04577"/>
    </source>
</evidence>
<dbReference type="Pfam" id="PF04577">
    <property type="entry name" value="Glyco_transf_61"/>
    <property type="match status" value="1"/>
</dbReference>
<evidence type="ECO:0000313" key="4">
    <source>
        <dbReference type="Proteomes" id="UP001291687"/>
    </source>
</evidence>
<dbReference type="Proteomes" id="UP001291687">
    <property type="component" value="Unassembled WGS sequence"/>
</dbReference>
<dbReference type="InterPro" id="IPR049625">
    <property type="entry name" value="Glyco_transf_61_cat"/>
</dbReference>
<feature type="domain" description="Glycosyltransferase 61 catalytic" evidence="2">
    <location>
        <begin position="196"/>
        <end position="379"/>
    </location>
</feature>
<evidence type="ECO:0000256" key="1">
    <source>
        <dbReference type="SAM" id="Phobius"/>
    </source>
</evidence>
<reference evidence="3 4" key="1">
    <citation type="submission" date="2023-03" db="EMBL/GenBank/DDBJ databases">
        <title>Host association and intracellularity evolved multiple times independently in the Rickettsiales.</title>
        <authorList>
            <person name="Castelli M."/>
            <person name="Nardi T."/>
            <person name="Gammuto L."/>
            <person name="Bellinzona G."/>
            <person name="Sabaneyeva E."/>
            <person name="Potekhin A."/>
            <person name="Serra V."/>
            <person name="Petroni G."/>
            <person name="Sassera D."/>
        </authorList>
    </citation>
    <scope>NUCLEOTIDE SEQUENCE [LARGE SCALE GENOMIC DNA]</scope>
    <source>
        <strain evidence="3 4">Sr 2-6</strain>
    </source>
</reference>
<gene>
    <name evidence="3" type="ORF">Megvenef_00983</name>
</gene>
<keyword evidence="1" id="KW-1133">Transmembrane helix</keyword>
<evidence type="ECO:0000313" key="3">
    <source>
        <dbReference type="EMBL" id="MEA0971012.1"/>
    </source>
</evidence>
<feature type="transmembrane region" description="Helical" evidence="1">
    <location>
        <begin position="21"/>
        <end position="41"/>
    </location>
</feature>
<keyword evidence="4" id="KW-1185">Reference proteome</keyword>
<dbReference type="EMBL" id="JARJFB010000070">
    <property type="protein sequence ID" value="MEA0971012.1"/>
    <property type="molecule type" value="Genomic_DNA"/>
</dbReference>
<accession>A0ABU5NCV8</accession>
<name>A0ABU5NCV8_9RICK</name>
<dbReference type="RefSeq" id="WP_322776911.1">
    <property type="nucleotide sequence ID" value="NZ_JARJFB010000070.1"/>
</dbReference>
<comment type="caution">
    <text evidence="3">The sequence shown here is derived from an EMBL/GenBank/DDBJ whole genome shotgun (WGS) entry which is preliminary data.</text>
</comment>
<keyword evidence="1" id="KW-0472">Membrane</keyword>
<proteinExistence type="predicted"/>
<protein>
    <submittedName>
        <fullName evidence="3">DUF563 domain-containing protein</fullName>
    </submittedName>
</protein>
<keyword evidence="1" id="KW-0812">Transmembrane</keyword>
<sequence length="441" mass="50724">MKIAKLYKKLTLANFINWFAMRFYRVAQIVTGYMIIIAINLNPRREIFQKNLDSLKINRVFFFRKVTLPYLSFLEGCKNLKAQIIFHKEGEVIELTLPKVINKGFKVNEAYACEAKLPDIYLAVISDAQIFVGTDLIIADKTILYDQINKDFFNRYPVKSPLIANVSKDNISIKWPLKSTKIKQGIHLPKDHAKNYFHWMIENLPRLSLVSELDKNIPLLVDGDLPAQFYDALAMLNQDNREIIKLSNNTLYKVQKLYYPSQLSIFHDSYDNPFYGKDAVYSPKAISYVRDAILKKIASPSSSTRRRKLYISRKNSDYRQLINSEEIEDALVARGFEIIFPEHLSFFAQVQLFSEAELIVGQSGAGMASFIFAPKDCEILMMMSDASQSNLHIFGALADSIGLSLKYILGKHINIKKSYINHSDFYVDVSILIKYLEDSNR</sequence>
<organism evidence="3 4">
    <name type="scientific">Candidatus Megaera venefica</name>
    <dbReference type="NCBI Taxonomy" id="2055910"/>
    <lineage>
        <taxon>Bacteria</taxon>
        <taxon>Pseudomonadati</taxon>
        <taxon>Pseudomonadota</taxon>
        <taxon>Alphaproteobacteria</taxon>
        <taxon>Rickettsiales</taxon>
        <taxon>Rickettsiaceae</taxon>
        <taxon>Candidatus Megaera</taxon>
    </lineage>
</organism>